<dbReference type="InterPro" id="IPR036388">
    <property type="entry name" value="WH-like_DNA-bd_sf"/>
</dbReference>
<gene>
    <name evidence="9" type="primary">sigZ</name>
    <name evidence="9" type="ORF">MOE99_02375</name>
</gene>
<evidence type="ECO:0000259" key="8">
    <source>
        <dbReference type="Pfam" id="PF08281"/>
    </source>
</evidence>
<organism evidence="9 10">
    <name type="scientific">Bacillus inaquosorum</name>
    <dbReference type="NCBI Taxonomy" id="483913"/>
    <lineage>
        <taxon>Bacteria</taxon>
        <taxon>Bacillati</taxon>
        <taxon>Bacillota</taxon>
        <taxon>Bacilli</taxon>
        <taxon>Bacillales</taxon>
        <taxon>Bacillaceae</taxon>
        <taxon>Bacillus</taxon>
    </lineage>
</organism>
<dbReference type="InterPro" id="IPR039425">
    <property type="entry name" value="RNA_pol_sigma-70-like"/>
</dbReference>
<dbReference type="Gene3D" id="1.10.1740.10">
    <property type="match status" value="1"/>
</dbReference>
<dbReference type="Pfam" id="PF04542">
    <property type="entry name" value="Sigma70_r2"/>
    <property type="match status" value="1"/>
</dbReference>
<dbReference type="GO" id="GO:0016987">
    <property type="term" value="F:sigma factor activity"/>
    <property type="evidence" value="ECO:0007669"/>
    <property type="project" value="UniProtKB-KW"/>
</dbReference>
<evidence type="ECO:0000256" key="3">
    <source>
        <dbReference type="ARBA" id="ARBA00023082"/>
    </source>
</evidence>
<name>A0A9Q4ENS5_9BACI</name>
<proteinExistence type="inferred from homology"/>
<dbReference type="InterPro" id="IPR007627">
    <property type="entry name" value="RNA_pol_sigma70_r2"/>
</dbReference>
<evidence type="ECO:0000256" key="5">
    <source>
        <dbReference type="ARBA" id="ARBA00023163"/>
    </source>
</evidence>
<dbReference type="Gene3D" id="1.10.10.10">
    <property type="entry name" value="Winged helix-like DNA-binding domain superfamily/Winged helix DNA-binding domain"/>
    <property type="match status" value="1"/>
</dbReference>
<keyword evidence="3 6" id="KW-0731">Sigma factor</keyword>
<dbReference type="PROSITE" id="PS01063">
    <property type="entry name" value="SIGMA70_ECF"/>
    <property type="match status" value="1"/>
</dbReference>
<dbReference type="GO" id="GO:0006352">
    <property type="term" value="P:DNA-templated transcription initiation"/>
    <property type="evidence" value="ECO:0007669"/>
    <property type="project" value="InterPro"/>
</dbReference>
<dbReference type="InterPro" id="IPR013325">
    <property type="entry name" value="RNA_pol_sigma_r2"/>
</dbReference>
<dbReference type="InterPro" id="IPR014304">
    <property type="entry name" value="RNA_pol_sigma-Z"/>
</dbReference>
<dbReference type="InterPro" id="IPR014284">
    <property type="entry name" value="RNA_pol_sigma-70_dom"/>
</dbReference>
<dbReference type="KEGG" id="biq:AN935_13085"/>
<keyword evidence="4 6" id="KW-0238">DNA-binding</keyword>
<dbReference type="SUPFAM" id="SSF88659">
    <property type="entry name" value="Sigma3 and sigma4 domains of RNA polymerase sigma factors"/>
    <property type="match status" value="1"/>
</dbReference>
<feature type="domain" description="RNA polymerase sigma factor 70 region 4 type 2" evidence="8">
    <location>
        <begin position="99"/>
        <end position="150"/>
    </location>
</feature>
<comment type="similarity">
    <text evidence="1 6">Belongs to the sigma-70 factor family. ECF subfamily.</text>
</comment>
<keyword evidence="2 6" id="KW-0805">Transcription regulation</keyword>
<dbReference type="Pfam" id="PF08281">
    <property type="entry name" value="Sigma70_r4_2"/>
    <property type="match status" value="1"/>
</dbReference>
<evidence type="ECO:0000313" key="10">
    <source>
        <dbReference type="Proteomes" id="UP001066278"/>
    </source>
</evidence>
<evidence type="ECO:0000256" key="1">
    <source>
        <dbReference type="ARBA" id="ARBA00010641"/>
    </source>
</evidence>
<evidence type="ECO:0000259" key="7">
    <source>
        <dbReference type="Pfam" id="PF04542"/>
    </source>
</evidence>
<dbReference type="SUPFAM" id="SSF88946">
    <property type="entry name" value="Sigma2 domain of RNA polymerase sigma factors"/>
    <property type="match status" value="1"/>
</dbReference>
<dbReference type="InterPro" id="IPR013324">
    <property type="entry name" value="RNA_pol_sigma_r3/r4-like"/>
</dbReference>
<evidence type="ECO:0000313" key="9">
    <source>
        <dbReference type="EMBL" id="MCY9228239.1"/>
    </source>
</evidence>
<dbReference type="CDD" id="cd06171">
    <property type="entry name" value="Sigma70_r4"/>
    <property type="match status" value="1"/>
</dbReference>
<dbReference type="NCBIfam" id="NF007215">
    <property type="entry name" value="PRK09637.1"/>
    <property type="match status" value="1"/>
</dbReference>
<accession>A0A9Q4ENS5</accession>
<evidence type="ECO:0000256" key="6">
    <source>
        <dbReference type="RuleBase" id="RU000716"/>
    </source>
</evidence>
<keyword evidence="5 6" id="KW-0804">Transcription</keyword>
<sequence>MNIEDLWDQFHQPLKTFISHRVNDQSMVDDILQIVFMKIQVHLPNLIDEQKIHSWIYQITRNTIIDFYRTKKSSEILPDPLHFDDNAEEENFTKEAAGCIRSTIKRLPEKYREALELTEFQGLSQKELSEKLGISYSGAKSRVQRGRGKLKQLLEGCCHIEADRYGNIVDFRIVKETD</sequence>
<dbReference type="PANTHER" id="PTHR43133:SF62">
    <property type="entry name" value="RNA POLYMERASE SIGMA FACTOR SIGZ"/>
    <property type="match status" value="1"/>
</dbReference>
<reference evidence="9" key="1">
    <citation type="submission" date="2022-02" db="EMBL/GenBank/DDBJ databases">
        <title>Crop Bioprotection Bacillus Genome Sequencing.</title>
        <authorList>
            <person name="Dunlap C."/>
        </authorList>
    </citation>
    <scope>NUCLEOTIDE SEQUENCE</scope>
    <source>
        <strain evidence="9">T20C13</strain>
    </source>
</reference>
<comment type="caution">
    <text evidence="9">The sequence shown here is derived from an EMBL/GenBank/DDBJ whole genome shotgun (WGS) entry which is preliminary data.</text>
</comment>
<dbReference type="InterPro" id="IPR000838">
    <property type="entry name" value="RNA_pol_sigma70_ECF_CS"/>
</dbReference>
<dbReference type="RefSeq" id="WP_003237261.1">
    <property type="nucleotide sequence ID" value="NZ_CBCSBO010000008.1"/>
</dbReference>
<protein>
    <recommendedName>
        <fullName evidence="6">RNA polymerase sigma factor</fullName>
    </recommendedName>
</protein>
<dbReference type="GO" id="GO:0006950">
    <property type="term" value="P:response to stress"/>
    <property type="evidence" value="ECO:0007669"/>
    <property type="project" value="UniProtKB-ARBA"/>
</dbReference>
<dbReference type="InterPro" id="IPR013249">
    <property type="entry name" value="RNA_pol_sigma70_r4_t2"/>
</dbReference>
<dbReference type="GO" id="GO:0003677">
    <property type="term" value="F:DNA binding"/>
    <property type="evidence" value="ECO:0007669"/>
    <property type="project" value="UniProtKB-KW"/>
</dbReference>
<dbReference type="GeneID" id="76979059"/>
<dbReference type="Proteomes" id="UP001066278">
    <property type="component" value="Unassembled WGS sequence"/>
</dbReference>
<feature type="domain" description="RNA polymerase sigma-70 region 2" evidence="7">
    <location>
        <begin position="6"/>
        <end position="72"/>
    </location>
</feature>
<dbReference type="NCBIfam" id="TIGR02959">
    <property type="entry name" value="SigZ"/>
    <property type="match status" value="1"/>
</dbReference>
<evidence type="ECO:0000256" key="4">
    <source>
        <dbReference type="ARBA" id="ARBA00023125"/>
    </source>
</evidence>
<dbReference type="PANTHER" id="PTHR43133">
    <property type="entry name" value="RNA POLYMERASE ECF-TYPE SIGMA FACTO"/>
    <property type="match status" value="1"/>
</dbReference>
<dbReference type="NCBIfam" id="TIGR02937">
    <property type="entry name" value="sigma70-ECF"/>
    <property type="match status" value="1"/>
</dbReference>
<evidence type="ECO:0000256" key="2">
    <source>
        <dbReference type="ARBA" id="ARBA00023015"/>
    </source>
</evidence>
<dbReference type="AlphaFoldDB" id="A0A9Q4ENS5"/>
<dbReference type="EMBL" id="JALAXJ010000003">
    <property type="protein sequence ID" value="MCY9228239.1"/>
    <property type="molecule type" value="Genomic_DNA"/>
</dbReference>